<proteinExistence type="inferred from homology"/>
<name>K9AST1_9STAP</name>
<dbReference type="PANTHER" id="PTHR11014:SF63">
    <property type="entry name" value="METALLOPEPTIDASE, PUTATIVE (AFU_ORTHOLOGUE AFUA_6G09600)-RELATED"/>
    <property type="match status" value="1"/>
</dbReference>
<dbReference type="GO" id="GO:0019877">
    <property type="term" value="P:diaminopimelate biosynthetic process"/>
    <property type="evidence" value="ECO:0007669"/>
    <property type="project" value="UniProtKB-ARBA"/>
</dbReference>
<evidence type="ECO:0000313" key="5">
    <source>
        <dbReference type="Proteomes" id="UP000009885"/>
    </source>
</evidence>
<keyword evidence="5" id="KW-1185">Reference proteome</keyword>
<dbReference type="Pfam" id="PF01546">
    <property type="entry name" value="Peptidase_M20"/>
    <property type="match status" value="1"/>
</dbReference>
<comment type="similarity">
    <text evidence="1">Belongs to the peptidase M20 family.</text>
</comment>
<keyword evidence="2" id="KW-0378">Hydrolase</keyword>
<dbReference type="Proteomes" id="UP000009885">
    <property type="component" value="Unassembled WGS sequence"/>
</dbReference>
<gene>
    <name evidence="4" type="ORF">C273_00380</name>
</gene>
<reference evidence="4 5" key="1">
    <citation type="journal article" date="2013" name="Genome Announc.">
        <title>Genome Sequence of Staphylococcus massiliensis Strain S46, Isolated from the Surface of Healthy Human Skin.</title>
        <authorList>
            <person name="Srivastav R."/>
            <person name="Singh A."/>
            <person name="Jangir P.K."/>
            <person name="Kumari C."/>
            <person name="Muduli S."/>
            <person name="Sharma R."/>
        </authorList>
    </citation>
    <scope>NUCLEOTIDE SEQUENCE [LARGE SCALE GENOMIC DNA]</scope>
    <source>
        <strain evidence="4 5">S46</strain>
    </source>
</reference>
<evidence type="ECO:0000256" key="2">
    <source>
        <dbReference type="ARBA" id="ARBA00022801"/>
    </source>
</evidence>
<dbReference type="Gene3D" id="3.30.70.360">
    <property type="match status" value="1"/>
</dbReference>
<dbReference type="Gene3D" id="3.40.630.10">
    <property type="entry name" value="Zn peptidases"/>
    <property type="match status" value="1"/>
</dbReference>
<evidence type="ECO:0000256" key="1">
    <source>
        <dbReference type="ARBA" id="ARBA00006153"/>
    </source>
</evidence>
<dbReference type="EMBL" id="AMSQ01000001">
    <property type="protein sequence ID" value="EKU50433.1"/>
    <property type="molecule type" value="Genomic_DNA"/>
</dbReference>
<dbReference type="STRING" id="1229783.C273_00380"/>
<comment type="caution">
    <text evidence="4">The sequence shown here is derived from an EMBL/GenBank/DDBJ whole genome shotgun (WGS) entry which is preliminary data.</text>
</comment>
<evidence type="ECO:0000313" key="4">
    <source>
        <dbReference type="EMBL" id="EKU50433.1"/>
    </source>
</evidence>
<sequence>MMTTLDKLFKALEDREHMMIDIRRHLHEHPELSFEEEETGAYIKDFYKGKDVTMTHPVEGQHALIVDIEGGKPGKTIALRADFDALPIQEETDLPFKSKNDGVMHACGHDVHTANLMALADALIEIKDELPGTIRIVHQHAEEVVPGGAKSVMASKALDNVDEIYGIHVAPNAPPGVVAYTKGYAFAGSSVFTLKLQGRGGHAATPHRANDALIAGTKFVDRAQTIVSRHIDPKASGVVTIGSFHAPGGFNAIQNEVTIKGTIRYLKDELGQSMYEQLQQIVKGIEDSYGVEAKLDFQFGYPVLYNHPDETESVV</sequence>
<dbReference type="PATRIC" id="fig|1229783.3.peg.80"/>
<dbReference type="InterPro" id="IPR017439">
    <property type="entry name" value="Amidohydrolase"/>
</dbReference>
<evidence type="ECO:0000259" key="3">
    <source>
        <dbReference type="Pfam" id="PF07687"/>
    </source>
</evidence>
<feature type="domain" description="Peptidase M20 dimerisation" evidence="3">
    <location>
        <begin position="188"/>
        <end position="283"/>
    </location>
</feature>
<dbReference type="PANTHER" id="PTHR11014">
    <property type="entry name" value="PEPTIDASE M20 FAMILY MEMBER"/>
    <property type="match status" value="1"/>
</dbReference>
<dbReference type="InterPro" id="IPR011650">
    <property type="entry name" value="Peptidase_M20_dimer"/>
</dbReference>
<dbReference type="eggNOG" id="COG1473">
    <property type="taxonomic scope" value="Bacteria"/>
</dbReference>
<dbReference type="InterPro" id="IPR002933">
    <property type="entry name" value="Peptidase_M20"/>
</dbReference>
<dbReference type="OrthoDB" id="2985724at2"/>
<dbReference type="NCBIfam" id="TIGR01891">
    <property type="entry name" value="amidohydrolases"/>
    <property type="match status" value="1"/>
</dbReference>
<dbReference type="FunFam" id="3.30.70.360:FF:000001">
    <property type="entry name" value="N-acetyldiaminopimelate deacetylase"/>
    <property type="match status" value="1"/>
</dbReference>
<dbReference type="InterPro" id="IPR036264">
    <property type="entry name" value="Bact_exopeptidase_dim_dom"/>
</dbReference>
<dbReference type="SUPFAM" id="SSF55031">
    <property type="entry name" value="Bacterial exopeptidase dimerisation domain"/>
    <property type="match status" value="1"/>
</dbReference>
<dbReference type="RefSeq" id="WP_009381682.1">
    <property type="nucleotide sequence ID" value="NZ_AMSQ01000001.1"/>
</dbReference>
<dbReference type="GO" id="GO:0050118">
    <property type="term" value="F:N-acetyldiaminopimelate deacetylase activity"/>
    <property type="evidence" value="ECO:0007669"/>
    <property type="project" value="UniProtKB-ARBA"/>
</dbReference>
<accession>K9AST1</accession>
<organism evidence="4 5">
    <name type="scientific">Staphylococcus massiliensis S46</name>
    <dbReference type="NCBI Taxonomy" id="1229783"/>
    <lineage>
        <taxon>Bacteria</taxon>
        <taxon>Bacillati</taxon>
        <taxon>Bacillota</taxon>
        <taxon>Bacilli</taxon>
        <taxon>Bacillales</taxon>
        <taxon>Staphylococcaceae</taxon>
        <taxon>Staphylococcus</taxon>
    </lineage>
</organism>
<dbReference type="SUPFAM" id="SSF53187">
    <property type="entry name" value="Zn-dependent exopeptidases"/>
    <property type="match status" value="1"/>
</dbReference>
<dbReference type="Pfam" id="PF07687">
    <property type="entry name" value="M20_dimer"/>
    <property type="match status" value="1"/>
</dbReference>
<dbReference type="AlphaFoldDB" id="K9AST1"/>
<protein>
    <recommendedName>
        <fullName evidence="3">Peptidase M20 dimerisation domain-containing protein</fullName>
    </recommendedName>
</protein>